<sequence>MTSLMRKFRRTNKKAAKYKFTATLQELVLTVSDHKKWKPDSVIISFMHRRRKVASKERQWEQSYSNDNMSVIMWPDRAPDKIDILTTLYKADNDDQFEDKEWTIVIEEVVQKGRRKPIAAVPLNVRLFVLDSAEDKSQLKLKLRPLNSNLVNGSLILLLSSQLVKEGFKDDMSRTSSAMPSTVTSREVSIVHDSGVEVLHDATDERTIAAKRELHNITTTIQNQKWAENEPKRAERNDSYKQPPMPPYDRKHQYPQEPEQASRANTASPTKARPSWRLASREKDPEEDVQLRERRISQKSTEMHFEVNEKSEPVPVNYQPFAAVRASSVQRSLRSHSPRAPSRTRAPAKVDGEDLLTWAKRVTEGYQGVKIQDFSKSWRSGLALCALLHAYRPDVFGEFEEIDMSDTLNGRKANVTKALRVAGVLGVDKLPDENDILTPDSRIIKMLLERLRRALEGDFGSAPPISESDHRISQLFKISDSERAVVDEINKIREKRDIENSVDYRDVKEQNITATNHTSGHQARSPRKQPHDPFDKEDEAQQGPSQNGEEHYDATQVFKLNTGSLPRIRSRNTSPSKNEQLQKKVREMLQTGVSKPTENTPENEKRLQEARRLIEEATSDGATYQIGYASNLTRTPTTRSRSSLNGSNTDLRKLELVRPNVTMHQFRKRDPSPVLQRKQYETETPLIPAMGRPTQGLNEKLRNRLREQDNDPESAFNRMKRFGSMRSEELRSAIAQMTKHYGIADPFVSSSQRLVHGTPTKKFTSQWEKDMEDIEGTRQKQEETAQRLEDVEALSKAIQAKIRDTEKGGSEEETLLGTFISLTNEKNSLVGKQEYYNIIEQIREVSKKIHGLSTKVDEVTRNDENSKNFKS</sequence>
<feature type="domain" description="C2 NT-type" evidence="3">
    <location>
        <begin position="8"/>
        <end position="163"/>
    </location>
</feature>
<dbReference type="PANTHER" id="PTHR23167:SF46">
    <property type="entry name" value="EPS15 HOMOLOGY DOMAIN CONTAINING PROTEIN-BINDING PROTEIN 1, ISOFORM F"/>
    <property type="match status" value="1"/>
</dbReference>
<dbReference type="PROSITE" id="PS51840">
    <property type="entry name" value="C2_NT"/>
    <property type="match status" value="1"/>
</dbReference>
<proteinExistence type="predicted"/>
<name>A0A2A2KN64_9BILA</name>
<dbReference type="Pfam" id="PF12130">
    <property type="entry name" value="bMERB_dom"/>
    <property type="match status" value="1"/>
</dbReference>
<dbReference type="PANTHER" id="PTHR23167">
    <property type="entry name" value="CALPONIN HOMOLOGY DOMAIN-CONTAINING PROTEIN DDB_G0272472-RELATED"/>
    <property type="match status" value="1"/>
</dbReference>
<dbReference type="Gene3D" id="1.10.418.10">
    <property type="entry name" value="Calponin-like domain"/>
    <property type="match status" value="1"/>
</dbReference>
<dbReference type="PROSITE" id="PS50021">
    <property type="entry name" value="CH"/>
    <property type="match status" value="1"/>
</dbReference>
<gene>
    <name evidence="4" type="ORF">WR25_14837</name>
</gene>
<dbReference type="Pfam" id="PF00307">
    <property type="entry name" value="CH"/>
    <property type="match status" value="1"/>
</dbReference>
<organism evidence="4 5">
    <name type="scientific">Diploscapter pachys</name>
    <dbReference type="NCBI Taxonomy" id="2018661"/>
    <lineage>
        <taxon>Eukaryota</taxon>
        <taxon>Metazoa</taxon>
        <taxon>Ecdysozoa</taxon>
        <taxon>Nematoda</taxon>
        <taxon>Chromadorea</taxon>
        <taxon>Rhabditida</taxon>
        <taxon>Rhabditina</taxon>
        <taxon>Rhabditomorpha</taxon>
        <taxon>Rhabditoidea</taxon>
        <taxon>Rhabditidae</taxon>
        <taxon>Diploscapter</taxon>
    </lineage>
</organism>
<evidence type="ECO:0000259" key="2">
    <source>
        <dbReference type="PROSITE" id="PS50021"/>
    </source>
</evidence>
<evidence type="ECO:0000313" key="4">
    <source>
        <dbReference type="EMBL" id="PAV75352.1"/>
    </source>
</evidence>
<evidence type="ECO:0000256" key="1">
    <source>
        <dbReference type="SAM" id="MobiDB-lite"/>
    </source>
</evidence>
<feature type="domain" description="Calponin-homology (CH)" evidence="2">
    <location>
        <begin position="349"/>
        <end position="456"/>
    </location>
</feature>
<dbReference type="EMBL" id="LIAE01008125">
    <property type="protein sequence ID" value="PAV75352.1"/>
    <property type="molecule type" value="Genomic_DNA"/>
</dbReference>
<evidence type="ECO:0000259" key="3">
    <source>
        <dbReference type="PROSITE" id="PS51840"/>
    </source>
</evidence>
<dbReference type="InterPro" id="IPR001715">
    <property type="entry name" value="CH_dom"/>
</dbReference>
<feature type="region of interest" description="Disordered" evidence="1">
    <location>
        <begin position="503"/>
        <end position="583"/>
    </location>
</feature>
<protein>
    <recommendedName>
        <fullName evidence="6">EH domain-binding protein 1</fullName>
    </recommendedName>
</protein>
<dbReference type="SUPFAM" id="SSF47576">
    <property type="entry name" value="Calponin-homology domain, CH-domain"/>
    <property type="match status" value="1"/>
</dbReference>
<evidence type="ECO:0008006" key="6">
    <source>
        <dbReference type="Google" id="ProtNLM"/>
    </source>
</evidence>
<dbReference type="Pfam" id="PF10358">
    <property type="entry name" value="NT-C2"/>
    <property type="match status" value="1"/>
</dbReference>
<accession>A0A2A2KN64</accession>
<feature type="compositionally biased region" description="Basic and acidic residues" evidence="1">
    <location>
        <begin position="279"/>
        <end position="291"/>
    </location>
</feature>
<dbReference type="InterPro" id="IPR022735">
    <property type="entry name" value="bMERB_dom"/>
</dbReference>
<dbReference type="AlphaFoldDB" id="A0A2A2KN64"/>
<dbReference type="InterPro" id="IPR050540">
    <property type="entry name" value="F-actin_Monoox_Mical"/>
</dbReference>
<dbReference type="OrthoDB" id="5972258at2759"/>
<dbReference type="InterPro" id="IPR019448">
    <property type="entry name" value="NT-C2"/>
</dbReference>
<reference evidence="4 5" key="1">
    <citation type="journal article" date="2017" name="Curr. Biol.">
        <title>Genome architecture and evolution of a unichromosomal asexual nematode.</title>
        <authorList>
            <person name="Fradin H."/>
            <person name="Zegar C."/>
            <person name="Gutwein M."/>
            <person name="Lucas J."/>
            <person name="Kovtun M."/>
            <person name="Corcoran D."/>
            <person name="Baugh L.R."/>
            <person name="Kiontke K."/>
            <person name="Gunsalus K."/>
            <person name="Fitch D.H."/>
            <person name="Piano F."/>
        </authorList>
    </citation>
    <scope>NUCLEOTIDE SEQUENCE [LARGE SCALE GENOMIC DNA]</scope>
    <source>
        <strain evidence="4">PF1309</strain>
    </source>
</reference>
<feature type="compositionally biased region" description="Polar residues" evidence="1">
    <location>
        <begin position="510"/>
        <end position="522"/>
    </location>
</feature>
<keyword evidence="5" id="KW-1185">Reference proteome</keyword>
<dbReference type="InterPro" id="IPR036872">
    <property type="entry name" value="CH_dom_sf"/>
</dbReference>
<comment type="caution">
    <text evidence="4">The sequence shown here is derived from an EMBL/GenBank/DDBJ whole genome shotgun (WGS) entry which is preliminary data.</text>
</comment>
<feature type="region of interest" description="Disordered" evidence="1">
    <location>
        <begin position="222"/>
        <end position="291"/>
    </location>
</feature>
<dbReference type="STRING" id="2018661.A0A2A2KN64"/>
<dbReference type="SMART" id="SM00033">
    <property type="entry name" value="CH"/>
    <property type="match status" value="1"/>
</dbReference>
<dbReference type="Proteomes" id="UP000218231">
    <property type="component" value="Unassembled WGS sequence"/>
</dbReference>
<feature type="compositionally biased region" description="Basic and acidic residues" evidence="1">
    <location>
        <begin position="227"/>
        <end position="239"/>
    </location>
</feature>
<evidence type="ECO:0000313" key="5">
    <source>
        <dbReference type="Proteomes" id="UP000218231"/>
    </source>
</evidence>